<feature type="compositionally biased region" description="Pro residues" evidence="7">
    <location>
        <begin position="380"/>
        <end position="390"/>
    </location>
</feature>
<evidence type="ECO:0000313" key="8">
    <source>
        <dbReference type="EMBL" id="EKE75836.1"/>
    </source>
</evidence>
<accession>K2IZ91</accession>
<evidence type="ECO:0000256" key="6">
    <source>
        <dbReference type="SAM" id="Coils"/>
    </source>
</evidence>
<evidence type="ECO:0000313" key="9">
    <source>
        <dbReference type="Proteomes" id="UP000006746"/>
    </source>
</evidence>
<dbReference type="EMBL" id="AMRL01000010">
    <property type="protein sequence ID" value="EKE75836.1"/>
    <property type="molecule type" value="Genomic_DNA"/>
</dbReference>
<keyword evidence="9" id="KW-1185">Reference proteome</keyword>
<dbReference type="STRING" id="1207063.P24_09786"/>
<evidence type="ECO:0000256" key="2">
    <source>
        <dbReference type="ARBA" id="ARBA00009840"/>
    </source>
</evidence>
<dbReference type="InterPro" id="IPR003798">
    <property type="entry name" value="DNA_recombination_RmuC"/>
</dbReference>
<dbReference type="PANTHER" id="PTHR30563:SF0">
    <property type="entry name" value="DNA RECOMBINATION PROTEIN RMUC"/>
    <property type="match status" value="1"/>
</dbReference>
<dbReference type="Proteomes" id="UP000006746">
    <property type="component" value="Unassembled WGS sequence"/>
</dbReference>
<dbReference type="Pfam" id="PF02646">
    <property type="entry name" value="RmuC"/>
    <property type="match status" value="1"/>
</dbReference>
<evidence type="ECO:0000256" key="4">
    <source>
        <dbReference type="ARBA" id="ARBA00023054"/>
    </source>
</evidence>
<sequence>MMLDSLDPTLIMLLAGGAALLAMALAFWLALRDRGGSEAEAQAREQAALMSEKLMAAQAELAGRLSQLAESQAAAQARLAQQMQAQERQLSKSVEERLADVTRRVGESLEKSSTQATQSLTELKERLAVIDAAQKNITELSTQVVGLQDILSNKQARGAFGEVQLENLVQAVLPPNAYQFQAQIGDGRRVDCLLILPNPPGPIGIDAKFPLEGYRALQNAADDAARNVARKALGASVLKHVRDIRDRYIVPGETADSALMFLPSEAIYAELHANLGDVVEQSYREKVWIVSPTTLMATLNTVRAVLKDARMREQAHIIQREVQLLGTDVGRLDERVEKLQTHFNQAGEDIRQIRISTDKVTKRAGRIEELQLGPAEETPLVPPPDRLAGE</sequence>
<comment type="function">
    <text evidence="1">Involved in DNA recombination.</text>
</comment>
<feature type="coiled-coil region" evidence="6">
    <location>
        <begin position="40"/>
        <end position="96"/>
    </location>
</feature>
<keyword evidence="5" id="KW-0233">DNA recombination</keyword>
<comment type="similarity">
    <text evidence="2">Belongs to the RmuC family.</text>
</comment>
<evidence type="ECO:0000256" key="1">
    <source>
        <dbReference type="ARBA" id="ARBA00003416"/>
    </source>
</evidence>
<feature type="region of interest" description="Disordered" evidence="7">
    <location>
        <begin position="371"/>
        <end position="390"/>
    </location>
</feature>
<proteinExistence type="inferred from homology"/>
<dbReference type="PATRIC" id="fig|1207063.3.peg.1985"/>
<comment type="caution">
    <text evidence="8">The sequence shown here is derived from an EMBL/GenBank/DDBJ whole genome shotgun (WGS) entry which is preliminary data.</text>
</comment>
<dbReference type="PANTHER" id="PTHR30563">
    <property type="entry name" value="DNA RECOMBINATION PROTEIN RMUC"/>
    <property type="match status" value="1"/>
</dbReference>
<name>K2IZ91_9PROT</name>
<keyword evidence="4 6" id="KW-0175">Coiled coil</keyword>
<organism evidence="8 9">
    <name type="scientific">Oceanibaculum indicum P24</name>
    <dbReference type="NCBI Taxonomy" id="1207063"/>
    <lineage>
        <taxon>Bacteria</taxon>
        <taxon>Pseudomonadati</taxon>
        <taxon>Pseudomonadota</taxon>
        <taxon>Alphaproteobacteria</taxon>
        <taxon>Rhodospirillales</taxon>
        <taxon>Oceanibaculaceae</taxon>
        <taxon>Oceanibaculum</taxon>
    </lineage>
</organism>
<reference evidence="8 9" key="1">
    <citation type="journal article" date="2012" name="J. Bacteriol.">
        <title>Genome Sequence of Oceanibaculum indicum Type Strain P24.</title>
        <authorList>
            <person name="Lai Q."/>
            <person name="Shao Z."/>
        </authorList>
    </citation>
    <scope>NUCLEOTIDE SEQUENCE [LARGE SCALE GENOMIC DNA]</scope>
    <source>
        <strain evidence="8 9">P24</strain>
    </source>
</reference>
<protein>
    <recommendedName>
        <fullName evidence="3">DNA recombination protein RmuC homolog</fullName>
    </recommendedName>
</protein>
<dbReference type="RefSeq" id="WP_008944564.1">
    <property type="nucleotide sequence ID" value="NZ_AMRL01000010.1"/>
</dbReference>
<evidence type="ECO:0000256" key="7">
    <source>
        <dbReference type="SAM" id="MobiDB-lite"/>
    </source>
</evidence>
<gene>
    <name evidence="8" type="ORF">P24_09786</name>
</gene>
<evidence type="ECO:0000256" key="5">
    <source>
        <dbReference type="ARBA" id="ARBA00023172"/>
    </source>
</evidence>
<dbReference type="AlphaFoldDB" id="K2IZ91"/>
<dbReference type="eggNOG" id="COG1322">
    <property type="taxonomic scope" value="Bacteria"/>
</dbReference>
<evidence type="ECO:0000256" key="3">
    <source>
        <dbReference type="ARBA" id="ARBA00021840"/>
    </source>
</evidence>
<dbReference type="GO" id="GO:0006310">
    <property type="term" value="P:DNA recombination"/>
    <property type="evidence" value="ECO:0007669"/>
    <property type="project" value="UniProtKB-KW"/>
</dbReference>